<sequence>VNELTLFIPYIIGKGYGKGVREQAISRGPEDRSPAGGTHDTHNFTNPPTLQHRNHISQTTIGKEMQYLT</sequence>
<feature type="compositionally biased region" description="Polar residues" evidence="1">
    <location>
        <begin position="43"/>
        <end position="61"/>
    </location>
</feature>
<feature type="non-terminal residue" evidence="2">
    <location>
        <position position="1"/>
    </location>
</feature>
<feature type="non-terminal residue" evidence="2">
    <location>
        <position position="69"/>
    </location>
</feature>
<dbReference type="AlphaFoldDB" id="A0A383B388"/>
<dbReference type="EMBL" id="UINC01197020">
    <property type="protein sequence ID" value="SVE14293.1"/>
    <property type="molecule type" value="Genomic_DNA"/>
</dbReference>
<feature type="region of interest" description="Disordered" evidence="1">
    <location>
        <begin position="21"/>
        <end position="69"/>
    </location>
</feature>
<protein>
    <submittedName>
        <fullName evidence="2">Uncharacterized protein</fullName>
    </submittedName>
</protein>
<name>A0A383B388_9ZZZZ</name>
<proteinExistence type="predicted"/>
<organism evidence="2">
    <name type="scientific">marine metagenome</name>
    <dbReference type="NCBI Taxonomy" id="408172"/>
    <lineage>
        <taxon>unclassified sequences</taxon>
        <taxon>metagenomes</taxon>
        <taxon>ecological metagenomes</taxon>
    </lineage>
</organism>
<evidence type="ECO:0000313" key="2">
    <source>
        <dbReference type="EMBL" id="SVE14293.1"/>
    </source>
</evidence>
<gene>
    <name evidence="2" type="ORF">METZ01_LOCUS467147</name>
</gene>
<evidence type="ECO:0000256" key="1">
    <source>
        <dbReference type="SAM" id="MobiDB-lite"/>
    </source>
</evidence>
<reference evidence="2" key="1">
    <citation type="submission" date="2018-05" db="EMBL/GenBank/DDBJ databases">
        <authorList>
            <person name="Lanie J.A."/>
            <person name="Ng W.-L."/>
            <person name="Kazmierczak K.M."/>
            <person name="Andrzejewski T.M."/>
            <person name="Davidsen T.M."/>
            <person name="Wayne K.J."/>
            <person name="Tettelin H."/>
            <person name="Glass J.I."/>
            <person name="Rusch D."/>
            <person name="Podicherti R."/>
            <person name="Tsui H.-C.T."/>
            <person name="Winkler M.E."/>
        </authorList>
    </citation>
    <scope>NUCLEOTIDE SEQUENCE</scope>
</reference>
<accession>A0A383B388</accession>